<dbReference type="GO" id="GO:0046872">
    <property type="term" value="F:metal ion binding"/>
    <property type="evidence" value="ECO:0007669"/>
    <property type="project" value="InterPro"/>
</dbReference>
<dbReference type="InterPro" id="IPR036615">
    <property type="entry name" value="Mur_ligase_C_dom_sf"/>
</dbReference>
<dbReference type="Proteomes" id="UP000277811">
    <property type="component" value="Unassembled WGS sequence"/>
</dbReference>
<dbReference type="GO" id="GO:0071161">
    <property type="term" value="F:cyanophycin synthetase activity (L-arginine-adding)"/>
    <property type="evidence" value="ECO:0007669"/>
    <property type="project" value="UniProtKB-EC"/>
</dbReference>
<comment type="pathway">
    <text evidence="2">Cell wall biogenesis; peptidoglycan biosynthesis.</text>
</comment>
<evidence type="ECO:0000256" key="7">
    <source>
        <dbReference type="ARBA" id="ARBA00022036"/>
    </source>
</evidence>
<evidence type="ECO:0000256" key="13">
    <source>
        <dbReference type="ARBA" id="ARBA00048425"/>
    </source>
</evidence>
<dbReference type="SUPFAM" id="SSF56059">
    <property type="entry name" value="Glutathione synthetase ATP-binding domain-like"/>
    <property type="match status" value="1"/>
</dbReference>
<reference evidence="16 17" key="1">
    <citation type="submission" date="2018-06" db="EMBL/GenBank/DDBJ databases">
        <authorList>
            <person name="Strepis N."/>
        </authorList>
    </citation>
    <scope>NUCLEOTIDE SEQUENCE [LARGE SCALE GENOMIC DNA]</scope>
    <source>
        <strain evidence="16">LUCI</strain>
    </source>
</reference>
<evidence type="ECO:0000259" key="15">
    <source>
        <dbReference type="PROSITE" id="PS50975"/>
    </source>
</evidence>
<dbReference type="GO" id="GO:0005524">
    <property type="term" value="F:ATP binding"/>
    <property type="evidence" value="ECO:0007669"/>
    <property type="project" value="UniProtKB-UniRule"/>
</dbReference>
<dbReference type="EC" id="6.3.2.29" evidence="6"/>
<dbReference type="EMBL" id="UPPP01000065">
    <property type="protein sequence ID" value="VBB06563.1"/>
    <property type="molecule type" value="Genomic_DNA"/>
</dbReference>
<dbReference type="InterPro" id="IPR013221">
    <property type="entry name" value="Mur_ligase_cen"/>
</dbReference>
<dbReference type="NCBIfam" id="NF010623">
    <property type="entry name" value="PRK14016.1"/>
    <property type="match status" value="1"/>
</dbReference>
<dbReference type="Pfam" id="PF08245">
    <property type="entry name" value="Mur_ligase_M"/>
    <property type="match status" value="1"/>
</dbReference>
<keyword evidence="8 16" id="KW-0436">Ligase</keyword>
<dbReference type="Gene3D" id="3.40.1190.10">
    <property type="entry name" value="Mur-like, catalytic domain"/>
    <property type="match status" value="1"/>
</dbReference>
<evidence type="ECO:0000256" key="4">
    <source>
        <dbReference type="ARBA" id="ARBA00011738"/>
    </source>
</evidence>
<keyword evidence="17" id="KW-1185">Reference proteome</keyword>
<dbReference type="InterPro" id="IPR036565">
    <property type="entry name" value="Mur-like_cat_sf"/>
</dbReference>
<feature type="domain" description="ATP-grasp" evidence="15">
    <location>
        <begin position="219"/>
        <end position="472"/>
    </location>
</feature>
<proteinExistence type="inferred from homology"/>
<keyword evidence="10 14" id="KW-0067">ATP-binding</keyword>
<dbReference type="Gene3D" id="3.30.470.20">
    <property type="entry name" value="ATP-grasp fold, B domain"/>
    <property type="match status" value="2"/>
</dbReference>
<dbReference type="SUPFAM" id="SSF53623">
    <property type="entry name" value="MurD-like peptide ligases, catalytic domain"/>
    <property type="match status" value="1"/>
</dbReference>
<dbReference type="NCBIfam" id="TIGR02068">
    <property type="entry name" value="cya_phycin_syn"/>
    <property type="match status" value="1"/>
</dbReference>
<dbReference type="PANTHER" id="PTHR23135:SF18">
    <property type="entry name" value="CYANOPHYCIN SYNTHETASE"/>
    <property type="match status" value="1"/>
</dbReference>
<evidence type="ECO:0000256" key="6">
    <source>
        <dbReference type="ARBA" id="ARBA00013005"/>
    </source>
</evidence>
<name>A0A498R8U4_9FIRM</name>
<dbReference type="GO" id="GO:0071160">
    <property type="term" value="F:cyanophycin synthetase activity (L-aspartate-adding)"/>
    <property type="evidence" value="ECO:0007669"/>
    <property type="project" value="UniProtKB-EC"/>
</dbReference>
<dbReference type="InterPro" id="IPR004101">
    <property type="entry name" value="Mur_ligase_C"/>
</dbReference>
<evidence type="ECO:0000256" key="2">
    <source>
        <dbReference type="ARBA" id="ARBA00004752"/>
    </source>
</evidence>
<dbReference type="Pfam" id="PF18921">
    <property type="entry name" value="Cyanophycin_syn"/>
    <property type="match status" value="1"/>
</dbReference>
<protein>
    <recommendedName>
        <fullName evidence="7">Cyanophycin synthetase</fullName>
        <ecNumber evidence="6">6.3.2.29</ecNumber>
        <ecNumber evidence="5">6.3.2.30</ecNumber>
    </recommendedName>
    <alternativeName>
        <fullName evidence="11">Cyanophycin synthase</fullName>
    </alternativeName>
</protein>
<dbReference type="InterPro" id="IPR011810">
    <property type="entry name" value="Cya_phycin_syn"/>
</dbReference>
<comment type="subunit">
    <text evidence="4">Homodimer.</text>
</comment>
<dbReference type="InterPro" id="IPR044019">
    <property type="entry name" value="Cyanophycin_syn_N"/>
</dbReference>
<dbReference type="PANTHER" id="PTHR23135">
    <property type="entry name" value="MUR LIGASE FAMILY MEMBER"/>
    <property type="match status" value="1"/>
</dbReference>
<accession>A0A498R8U4</accession>
<dbReference type="AlphaFoldDB" id="A0A498R8U4"/>
<evidence type="ECO:0000256" key="14">
    <source>
        <dbReference type="PROSITE-ProRule" id="PRU00409"/>
    </source>
</evidence>
<gene>
    <name evidence="16" type="ORF">LUCI_1799</name>
</gene>
<dbReference type="InterPro" id="IPR003135">
    <property type="entry name" value="ATP-grasp_carboxylate-amine"/>
</dbReference>
<dbReference type="Pfam" id="PF02875">
    <property type="entry name" value="Mur_ligase_C"/>
    <property type="match status" value="1"/>
</dbReference>
<keyword evidence="9 14" id="KW-0547">Nucleotide-binding</keyword>
<organism evidence="16 17">
    <name type="scientific">Lucifera butyrica</name>
    <dbReference type="NCBI Taxonomy" id="1351585"/>
    <lineage>
        <taxon>Bacteria</taxon>
        <taxon>Bacillati</taxon>
        <taxon>Bacillota</taxon>
        <taxon>Negativicutes</taxon>
        <taxon>Veillonellales</taxon>
        <taxon>Veillonellaceae</taxon>
        <taxon>Lucifera</taxon>
    </lineage>
</organism>
<dbReference type="PROSITE" id="PS50975">
    <property type="entry name" value="ATP_GRASP"/>
    <property type="match status" value="1"/>
</dbReference>
<dbReference type="RefSeq" id="WP_122627507.1">
    <property type="nucleotide sequence ID" value="NZ_UPPP01000065.1"/>
</dbReference>
<evidence type="ECO:0000256" key="1">
    <source>
        <dbReference type="ARBA" id="ARBA00003184"/>
    </source>
</evidence>
<dbReference type="InterPro" id="IPR011761">
    <property type="entry name" value="ATP-grasp"/>
</dbReference>
<evidence type="ECO:0000256" key="3">
    <source>
        <dbReference type="ARBA" id="ARBA00009060"/>
    </source>
</evidence>
<evidence type="ECO:0000256" key="8">
    <source>
        <dbReference type="ARBA" id="ARBA00022598"/>
    </source>
</evidence>
<evidence type="ECO:0000256" key="11">
    <source>
        <dbReference type="ARBA" id="ARBA00031353"/>
    </source>
</evidence>
<comment type="catalytic activity">
    <reaction evidence="13">
        <text>[L-4-(L-arginin-2-N-yl)aspartate](n) + L-aspartate + ATP = [L-4-(L-arginin-2-N-yl)aspartate](n)-L-aspartate + ADP + phosphate + H(+)</text>
        <dbReference type="Rhea" id="RHEA:13277"/>
        <dbReference type="Rhea" id="RHEA-COMP:13728"/>
        <dbReference type="Rhea" id="RHEA-COMP:13733"/>
        <dbReference type="ChEBI" id="CHEBI:15378"/>
        <dbReference type="ChEBI" id="CHEBI:29991"/>
        <dbReference type="ChEBI" id="CHEBI:30616"/>
        <dbReference type="ChEBI" id="CHEBI:43474"/>
        <dbReference type="ChEBI" id="CHEBI:137986"/>
        <dbReference type="ChEBI" id="CHEBI:137990"/>
        <dbReference type="ChEBI" id="CHEBI:456216"/>
        <dbReference type="EC" id="6.3.2.29"/>
    </reaction>
</comment>
<evidence type="ECO:0000256" key="9">
    <source>
        <dbReference type="ARBA" id="ARBA00022741"/>
    </source>
</evidence>
<dbReference type="Gene3D" id="3.90.190.20">
    <property type="entry name" value="Mur ligase, C-terminal domain"/>
    <property type="match status" value="1"/>
</dbReference>
<dbReference type="OrthoDB" id="9803907at2"/>
<evidence type="ECO:0000256" key="5">
    <source>
        <dbReference type="ARBA" id="ARBA00012968"/>
    </source>
</evidence>
<comment type="function">
    <text evidence="1">Catalyzes the ATP-dependent polymerization of arginine and aspartate to multi-L-arginyl-poly-L-aspartic acid (cyanophycin; a water-insoluble reserve polymer).</text>
</comment>
<comment type="similarity">
    <text evidence="3">In the C-terminal section; belongs to the MurCDEF family.</text>
</comment>
<dbReference type="SUPFAM" id="SSF53244">
    <property type="entry name" value="MurD-like peptide ligases, peptide-binding domain"/>
    <property type="match status" value="1"/>
</dbReference>
<dbReference type="EC" id="6.3.2.30" evidence="5"/>
<comment type="catalytic activity">
    <reaction evidence="12">
        <text>[L-4-(L-arginin-2-N-yl)aspartate](n)-L-aspartate + L-arginine + ATP = [L-4-(L-arginin-2-N-yl)aspartate](n+1) + ADP + phosphate + H(+)</text>
        <dbReference type="Rhea" id="RHEA:23888"/>
        <dbReference type="Rhea" id="RHEA-COMP:13732"/>
        <dbReference type="Rhea" id="RHEA-COMP:13733"/>
        <dbReference type="ChEBI" id="CHEBI:15378"/>
        <dbReference type="ChEBI" id="CHEBI:30616"/>
        <dbReference type="ChEBI" id="CHEBI:32682"/>
        <dbReference type="ChEBI" id="CHEBI:43474"/>
        <dbReference type="ChEBI" id="CHEBI:137986"/>
        <dbReference type="ChEBI" id="CHEBI:137990"/>
        <dbReference type="ChEBI" id="CHEBI:456216"/>
        <dbReference type="EC" id="6.3.2.30"/>
    </reaction>
</comment>
<evidence type="ECO:0000256" key="10">
    <source>
        <dbReference type="ARBA" id="ARBA00022840"/>
    </source>
</evidence>
<evidence type="ECO:0000313" key="16">
    <source>
        <dbReference type="EMBL" id="VBB06563.1"/>
    </source>
</evidence>
<evidence type="ECO:0000256" key="12">
    <source>
        <dbReference type="ARBA" id="ARBA00048094"/>
    </source>
</evidence>
<sequence length="883" mass="95460">MQVLSVRVLEGPNVYSYRPVLRVMLDIGEYENIPSNAIDGFIDRVLELLPGLQTHCCSRGREGGFVERLAEGTYLGHIFEHVALEIQNLAGYDVRFGKTRHSGRDGVYDVIIGYSVQAAAMQTVAETEKLLLAVLGRQEFSLSEAVNKVRAAAERYQLGPSTQAIYEAAVKRNIPVTRIGAENLLVLGYGCRQQRIWATITGKTGALAADLACDKYLTNQFLVNNGIPVPFSLLVEDAAQAVRAWQQIGGCVAVKPLSSNQGKGVTVKINSAAEVEQAFAVASQYDRRVLVEEYITGRQYRLCIVGYKMVAASERIPAYVMGDGVHNVAELVNRVNEDPRRGEYHEKPLTKIKLDDIARMVLDKQQFTGASVPAAGQVVYLRESANLSTGGTAVDVTDIVHPDNARLVERAARIVGLDIAGIDVVAQDIARPISRENGAIIEINAAPGIRMHHFPYAGKPRDVAGAIVDHLFPAAGSGRIPITAITGTNGKTTVTRMISHIWQLAGYKVGMATTEGIYIDGYCVERGDTTGPRSSRNVLTDPLVEAAVLEVARGGIVRGGLAFDTCDVGIITNITEDHFGQDGIEDLEDLSYLKSLIIETVKPEGAAILNADDPYVVSLLPRARGEIVFSSIYPDNIVVRRHLGAGGKAFLVKDHIIYAACGSLARPVIHVADIPVTMGGIATHNVQNAVIAAAACYSYNIPLAYIRKGLSTFEHNPGRLTVETFGQFRVCVDYGHNPAGYQALLATAGRMGASRLVGVIGAPGDRRNDVLLHIGRIAGQGFDVIYIKEDADLRGRAPGEVAVLLQQGALDSMAPEKMHIVLEEGQAVLAALQAAKAGDLIIVFYEKYDRIMKVIQEFRQREEMVSLPSQPVDQVIVASGSIL</sequence>
<dbReference type="Pfam" id="PF02222">
    <property type="entry name" value="ATP-grasp"/>
    <property type="match status" value="1"/>
</dbReference>
<evidence type="ECO:0000313" key="17">
    <source>
        <dbReference type="Proteomes" id="UP000277811"/>
    </source>
</evidence>